<dbReference type="AlphaFoldDB" id="A0A544QUM1"/>
<gene>
    <name evidence="2" type="ORF">EXD82_07010</name>
</gene>
<proteinExistence type="predicted"/>
<dbReference type="GO" id="GO:0016747">
    <property type="term" value="F:acyltransferase activity, transferring groups other than amino-acyl groups"/>
    <property type="evidence" value="ECO:0007669"/>
    <property type="project" value="InterPro"/>
</dbReference>
<comment type="caution">
    <text evidence="2">The sequence shown here is derived from an EMBL/GenBank/DDBJ whole genome shotgun (WGS) entry which is preliminary data.</text>
</comment>
<dbReference type="SUPFAM" id="SSF55729">
    <property type="entry name" value="Acyl-CoA N-acyltransferases (Nat)"/>
    <property type="match status" value="1"/>
</dbReference>
<dbReference type="InterPro" id="IPR051531">
    <property type="entry name" value="N-acetyltransferase"/>
</dbReference>
<protein>
    <submittedName>
        <fullName evidence="2">N-acetyltransferase</fullName>
    </submittedName>
</protein>
<feature type="domain" description="N-acetyltransferase" evidence="1">
    <location>
        <begin position="11"/>
        <end position="169"/>
    </location>
</feature>
<dbReference type="Proteomes" id="UP000317863">
    <property type="component" value="Unassembled WGS sequence"/>
</dbReference>
<dbReference type="PANTHER" id="PTHR43792">
    <property type="entry name" value="GNAT FAMILY, PUTATIVE (AFU_ORTHOLOGUE AFUA_3G00765)-RELATED-RELATED"/>
    <property type="match status" value="1"/>
</dbReference>
<evidence type="ECO:0000259" key="1">
    <source>
        <dbReference type="PROSITE" id="PS51186"/>
    </source>
</evidence>
<dbReference type="EMBL" id="SGJB01000011">
    <property type="protein sequence ID" value="TQQ84382.1"/>
    <property type="molecule type" value="Genomic_DNA"/>
</dbReference>
<dbReference type="Pfam" id="PF13302">
    <property type="entry name" value="Acetyltransf_3"/>
    <property type="match status" value="1"/>
</dbReference>
<name>A0A544QUM1_9FIRM</name>
<dbReference type="InterPro" id="IPR000182">
    <property type="entry name" value="GNAT_dom"/>
</dbReference>
<evidence type="ECO:0000313" key="2">
    <source>
        <dbReference type="EMBL" id="TQQ84382.1"/>
    </source>
</evidence>
<dbReference type="Gene3D" id="3.40.630.30">
    <property type="match status" value="1"/>
</dbReference>
<dbReference type="RefSeq" id="WP_142536201.1">
    <property type="nucleotide sequence ID" value="NZ_SGJB01000011.1"/>
</dbReference>
<keyword evidence="2" id="KW-0808">Transferase</keyword>
<accession>A0A544QUM1</accession>
<reference evidence="2 3" key="1">
    <citation type="submission" date="2019-02" db="EMBL/GenBank/DDBJ databases">
        <title>Peptostreptococcaceae bacterium ZHW00191 nov., a new bacterium isolated from the human gut.</title>
        <authorList>
            <person name="Zhou H.-W."/>
            <person name="Chen X.-J."/>
        </authorList>
    </citation>
    <scope>NUCLEOTIDE SEQUENCE [LARGE SCALE GENOMIC DNA]</scope>
    <source>
        <strain evidence="2 3">ZHW00191</strain>
    </source>
</reference>
<keyword evidence="3" id="KW-1185">Reference proteome</keyword>
<sequence>MDNKSIFTERLILRRFKDEDTEPFYDIMKKPIVTKYLGSGEGKTCEDVQRILNSFEKHWTEKGYGVFAVEEKESGKLMGYSGLRFLEEAGKTEIMYAFDDEFWGKGFATEAAEKVMKYAKENTELSELIALAYPENIGSKRVIEKIGFEYIDQREFFGHILNYYYQKIR</sequence>
<dbReference type="PANTHER" id="PTHR43792:SF1">
    <property type="entry name" value="N-ACETYLTRANSFERASE DOMAIN-CONTAINING PROTEIN"/>
    <property type="match status" value="1"/>
</dbReference>
<evidence type="ECO:0000313" key="3">
    <source>
        <dbReference type="Proteomes" id="UP000317863"/>
    </source>
</evidence>
<dbReference type="OrthoDB" id="9785602at2"/>
<dbReference type="PROSITE" id="PS51186">
    <property type="entry name" value="GNAT"/>
    <property type="match status" value="1"/>
</dbReference>
<organism evidence="2 3">
    <name type="scientific">Peptacetobacter hominis</name>
    <dbReference type="NCBI Taxonomy" id="2743610"/>
    <lineage>
        <taxon>Bacteria</taxon>
        <taxon>Bacillati</taxon>
        <taxon>Bacillota</taxon>
        <taxon>Clostridia</taxon>
        <taxon>Peptostreptococcales</taxon>
        <taxon>Peptostreptococcaceae</taxon>
        <taxon>Peptacetobacter</taxon>
    </lineage>
</organism>
<dbReference type="InterPro" id="IPR016181">
    <property type="entry name" value="Acyl_CoA_acyltransferase"/>
</dbReference>